<name>U4LS06_PYROM</name>
<feature type="compositionally biased region" description="Polar residues" evidence="1">
    <location>
        <begin position="111"/>
        <end position="121"/>
    </location>
</feature>
<feature type="compositionally biased region" description="Polar residues" evidence="1">
    <location>
        <begin position="1"/>
        <end position="13"/>
    </location>
</feature>
<keyword evidence="4" id="KW-1185">Reference proteome</keyword>
<proteinExistence type="predicted"/>
<dbReference type="Gene3D" id="2.120.10.70">
    <property type="entry name" value="Fucose-specific lectin"/>
    <property type="match status" value="1"/>
</dbReference>
<dbReference type="EMBL" id="HF935418">
    <property type="protein sequence ID" value="CCX30081.1"/>
    <property type="molecule type" value="Genomic_DNA"/>
</dbReference>
<reference evidence="3 4" key="1">
    <citation type="journal article" date="2013" name="PLoS Genet.">
        <title>The genome and development-dependent transcriptomes of Pyronema confluens: a window into fungal evolution.</title>
        <authorList>
            <person name="Traeger S."/>
            <person name="Altegoer F."/>
            <person name="Freitag M."/>
            <person name="Gabaldon T."/>
            <person name="Kempken F."/>
            <person name="Kumar A."/>
            <person name="Marcet-Houben M."/>
            <person name="Poggeler S."/>
            <person name="Stajich J.E."/>
            <person name="Nowrousian M."/>
        </authorList>
    </citation>
    <scope>NUCLEOTIDE SEQUENCE [LARGE SCALE GENOMIC DNA]</scope>
    <source>
        <strain evidence="4">CBS 100304</strain>
        <tissue evidence="3">Vegetative mycelium</tissue>
    </source>
</reference>
<sequence>MAQNAPKFSSPTVEYSPKYPAEDFSGLEHISHPSADHEGLQYSAASPSDQEGLEAQYMTDEPKLQPSPRRILGLRRKAFWSIVIVMFCVVALGGGIGGYLSRRRADITPKLQSNASKSPSNPELPLDPDSPLANTSLAVSTRGGFNSTESYLFYQSNSGELFFSPLESDSRLRPKSLGPSFRARKHTPLSALGTTSQYGIQRDAKLYYVDVKGYLVDAIYSSATKTWIPGRLNIELPEPMKFASCDWVPRRWGGETMLYHHVFYQGKDGSIWQTSLYGNNTYTYTWDTPQNPPGAVLLPGPAKGSALAIGNDQFKSRDFVTQGLRLYWQGFEGDIISARWNGGGPSNLDERWSATERVFKGAKTLENMAAVPKLMANGTMEEESLFFSEDGSINHFLWKRKDGWTRQEGYVMKKDAGAHVAAGYTIQGDMRLFWQNKTTGAIVEASRSGMSWEIVYN</sequence>
<evidence type="ECO:0000313" key="3">
    <source>
        <dbReference type="EMBL" id="CCX30081.1"/>
    </source>
</evidence>
<organism evidence="3 4">
    <name type="scientific">Pyronema omphalodes (strain CBS 100304)</name>
    <name type="common">Pyronema confluens</name>
    <dbReference type="NCBI Taxonomy" id="1076935"/>
    <lineage>
        <taxon>Eukaryota</taxon>
        <taxon>Fungi</taxon>
        <taxon>Dikarya</taxon>
        <taxon>Ascomycota</taxon>
        <taxon>Pezizomycotina</taxon>
        <taxon>Pezizomycetes</taxon>
        <taxon>Pezizales</taxon>
        <taxon>Pyronemataceae</taxon>
        <taxon>Pyronema</taxon>
    </lineage>
</organism>
<evidence type="ECO:0000313" key="4">
    <source>
        <dbReference type="Proteomes" id="UP000018144"/>
    </source>
</evidence>
<dbReference type="AlphaFoldDB" id="U4LS06"/>
<dbReference type="STRING" id="1076935.U4LS06"/>
<evidence type="ECO:0000256" key="2">
    <source>
        <dbReference type="SAM" id="Phobius"/>
    </source>
</evidence>
<dbReference type="Proteomes" id="UP000018144">
    <property type="component" value="Unassembled WGS sequence"/>
</dbReference>
<protein>
    <recommendedName>
        <fullName evidence="5">Fucose-specific lectin</fullName>
    </recommendedName>
</protein>
<dbReference type="SUPFAM" id="SSF89372">
    <property type="entry name" value="Fucose-specific lectin"/>
    <property type="match status" value="1"/>
</dbReference>
<gene>
    <name evidence="3" type="ORF">PCON_08107</name>
</gene>
<keyword evidence="2" id="KW-0812">Transmembrane</keyword>
<evidence type="ECO:0008006" key="5">
    <source>
        <dbReference type="Google" id="ProtNLM"/>
    </source>
</evidence>
<feature type="region of interest" description="Disordered" evidence="1">
    <location>
        <begin position="111"/>
        <end position="133"/>
    </location>
</feature>
<feature type="region of interest" description="Disordered" evidence="1">
    <location>
        <begin position="1"/>
        <end position="32"/>
    </location>
</feature>
<accession>U4LS06</accession>
<dbReference type="OrthoDB" id="10318342at2759"/>
<evidence type="ECO:0000256" key="1">
    <source>
        <dbReference type="SAM" id="MobiDB-lite"/>
    </source>
</evidence>
<keyword evidence="2" id="KW-1133">Transmembrane helix</keyword>
<feature type="transmembrane region" description="Helical" evidence="2">
    <location>
        <begin position="78"/>
        <end position="100"/>
    </location>
</feature>
<keyword evidence="2" id="KW-0472">Membrane</keyword>
<dbReference type="eggNOG" id="ENOG502T33Q">
    <property type="taxonomic scope" value="Eukaryota"/>
</dbReference>